<dbReference type="Gene3D" id="3.30.70.1150">
    <property type="entry name" value="ACT-like. Chain A, domain 2"/>
    <property type="match status" value="1"/>
</dbReference>
<dbReference type="PANTHER" id="PTHR30239:SF0">
    <property type="entry name" value="ACETOLACTATE SYNTHASE SMALL SUBUNIT 1, CHLOROPLASTIC"/>
    <property type="match status" value="1"/>
</dbReference>
<comment type="catalytic activity">
    <reaction evidence="7 8">
        <text>2 pyruvate + H(+) = (2S)-2-acetolactate + CO2</text>
        <dbReference type="Rhea" id="RHEA:25249"/>
        <dbReference type="ChEBI" id="CHEBI:15361"/>
        <dbReference type="ChEBI" id="CHEBI:15378"/>
        <dbReference type="ChEBI" id="CHEBI:16526"/>
        <dbReference type="ChEBI" id="CHEBI:58476"/>
        <dbReference type="EC" id="2.2.1.6"/>
    </reaction>
</comment>
<comment type="pathway">
    <text evidence="2 8">Amino-acid biosynthesis; L-valine biosynthesis; L-valine from pyruvate: step 1/4.</text>
</comment>
<dbReference type="InterPro" id="IPR002912">
    <property type="entry name" value="ACT_dom"/>
</dbReference>
<name>A0A9D1NPR1_9BACT</name>
<dbReference type="Proteomes" id="UP000886845">
    <property type="component" value="Unassembled WGS sequence"/>
</dbReference>
<evidence type="ECO:0000256" key="3">
    <source>
        <dbReference type="ARBA" id="ARBA00006341"/>
    </source>
</evidence>
<reference evidence="10" key="2">
    <citation type="journal article" date="2021" name="PeerJ">
        <title>Extensive microbial diversity within the chicken gut microbiome revealed by metagenomics and culture.</title>
        <authorList>
            <person name="Gilroy R."/>
            <person name="Ravi A."/>
            <person name="Getino M."/>
            <person name="Pursley I."/>
            <person name="Horton D.L."/>
            <person name="Alikhan N.F."/>
            <person name="Baker D."/>
            <person name="Gharbi K."/>
            <person name="Hall N."/>
            <person name="Watson M."/>
            <person name="Adriaenssens E.M."/>
            <person name="Foster-Nyarko E."/>
            <person name="Jarju S."/>
            <person name="Secka A."/>
            <person name="Antonio M."/>
            <person name="Oren A."/>
            <person name="Chaudhuri R.R."/>
            <person name="La Ragione R."/>
            <person name="Hildebrand F."/>
            <person name="Pallen M.J."/>
        </authorList>
    </citation>
    <scope>NUCLEOTIDE SEQUENCE</scope>
    <source>
        <strain evidence="10">35461</strain>
    </source>
</reference>
<evidence type="ECO:0000256" key="7">
    <source>
        <dbReference type="ARBA" id="ARBA00048670"/>
    </source>
</evidence>
<dbReference type="EC" id="2.2.1.6" evidence="8"/>
<comment type="caution">
    <text evidence="10">The sequence shown here is derived from an EMBL/GenBank/DDBJ whole genome shotgun (WGS) entry which is preliminary data.</text>
</comment>
<protein>
    <recommendedName>
        <fullName evidence="8">Acetolactate synthase small subunit</fullName>
        <shortName evidence="8">AHAS</shortName>
        <shortName evidence="8">ALS</shortName>
        <ecNumber evidence="8">2.2.1.6</ecNumber>
    </recommendedName>
    <alternativeName>
        <fullName evidence="8">Acetohydroxy-acid synthase small subunit</fullName>
    </alternativeName>
</protein>
<evidence type="ECO:0000259" key="9">
    <source>
        <dbReference type="PROSITE" id="PS51671"/>
    </source>
</evidence>
<dbReference type="InterPro" id="IPR045865">
    <property type="entry name" value="ACT-like_dom_sf"/>
</dbReference>
<dbReference type="NCBIfam" id="TIGR00119">
    <property type="entry name" value="acolac_sm"/>
    <property type="match status" value="1"/>
</dbReference>
<organism evidence="10 11">
    <name type="scientific">Candidatus Spyradenecus faecavium</name>
    <dbReference type="NCBI Taxonomy" id="2840947"/>
    <lineage>
        <taxon>Bacteria</taxon>
        <taxon>Pseudomonadati</taxon>
        <taxon>Lentisphaerota</taxon>
        <taxon>Lentisphaeria</taxon>
        <taxon>Lentisphaerales</taxon>
        <taxon>Lentisphaeraceae</taxon>
        <taxon>Lentisphaeraceae incertae sedis</taxon>
        <taxon>Candidatus Spyradenecus</taxon>
    </lineage>
</organism>
<dbReference type="GO" id="GO:0003984">
    <property type="term" value="F:acetolactate synthase activity"/>
    <property type="evidence" value="ECO:0007669"/>
    <property type="project" value="UniProtKB-UniRule"/>
</dbReference>
<evidence type="ECO:0000256" key="6">
    <source>
        <dbReference type="ARBA" id="ARBA00023304"/>
    </source>
</evidence>
<evidence type="ECO:0000256" key="5">
    <source>
        <dbReference type="ARBA" id="ARBA00022605"/>
    </source>
</evidence>
<dbReference type="GO" id="GO:1990610">
    <property type="term" value="F:acetolactate synthase regulator activity"/>
    <property type="evidence" value="ECO:0007669"/>
    <property type="project" value="UniProtKB-UniRule"/>
</dbReference>
<dbReference type="Gene3D" id="3.30.70.260">
    <property type="match status" value="1"/>
</dbReference>
<comment type="function">
    <text evidence="8">Catalyzes the conversion of 2 pyruvate molecules into acetolactate in the first common step of the biosynthetic pathway of the branched-amino acids such as leucine, isoleucine, and valine.</text>
</comment>
<keyword evidence="5 8" id="KW-0028">Amino-acid biosynthesis</keyword>
<dbReference type="EMBL" id="DVOR01000226">
    <property type="protein sequence ID" value="HIV09845.1"/>
    <property type="molecule type" value="Genomic_DNA"/>
</dbReference>
<evidence type="ECO:0000256" key="8">
    <source>
        <dbReference type="RuleBase" id="RU368092"/>
    </source>
</evidence>
<dbReference type="CDD" id="cd04878">
    <property type="entry name" value="ACT_AHAS"/>
    <property type="match status" value="1"/>
</dbReference>
<dbReference type="PROSITE" id="PS51671">
    <property type="entry name" value="ACT"/>
    <property type="match status" value="1"/>
</dbReference>
<reference evidence="10" key="1">
    <citation type="submission" date="2020-10" db="EMBL/GenBank/DDBJ databases">
        <authorList>
            <person name="Gilroy R."/>
        </authorList>
    </citation>
    <scope>NUCLEOTIDE SEQUENCE</scope>
    <source>
        <strain evidence="10">35461</strain>
    </source>
</reference>
<dbReference type="GO" id="GO:0009099">
    <property type="term" value="P:L-valine biosynthetic process"/>
    <property type="evidence" value="ECO:0007669"/>
    <property type="project" value="UniProtKB-UniRule"/>
</dbReference>
<dbReference type="InterPro" id="IPR004789">
    <property type="entry name" value="Acetalactate_synth_ssu"/>
</dbReference>
<sequence>MQKHILNVLVENRPGVLARIVGLITGRGYNIETLNVGPSNDPTISKMTIVIPGDEAVIAQVVAQLAKQINVFRVDDVTSRPHIDREAILLKVSTRATGRAPVIEVAMLFGAKVVGVQPDALTIQMIGSQMQVDQFLALVRPFDVLDISRSGSVAMIQE</sequence>
<comment type="pathway">
    <text evidence="1 8">Amino-acid biosynthesis; L-isoleucine biosynthesis; L-isoleucine from 2-oxobutanoate: step 1/4.</text>
</comment>
<dbReference type="InterPro" id="IPR039557">
    <property type="entry name" value="AHAS_ACT"/>
</dbReference>
<proteinExistence type="inferred from homology"/>
<gene>
    <name evidence="10" type="primary">ilvN</name>
    <name evidence="10" type="ORF">IAC79_07015</name>
</gene>
<dbReference type="AlphaFoldDB" id="A0A9D1NPR1"/>
<dbReference type="PANTHER" id="PTHR30239">
    <property type="entry name" value="ACETOLACTATE SYNTHASE SMALL SUBUNIT"/>
    <property type="match status" value="1"/>
</dbReference>
<dbReference type="InterPro" id="IPR019455">
    <property type="entry name" value="Acetolactate_synth_ssu_C"/>
</dbReference>
<dbReference type="Pfam" id="PF22629">
    <property type="entry name" value="ACT_AHAS_ss"/>
    <property type="match status" value="1"/>
</dbReference>
<comment type="similarity">
    <text evidence="3 8">Belongs to the acetolactate synthase small subunit family.</text>
</comment>
<keyword evidence="8 10" id="KW-0808">Transferase</keyword>
<feature type="domain" description="ACT" evidence="9">
    <location>
        <begin position="5"/>
        <end position="79"/>
    </location>
</feature>
<evidence type="ECO:0000313" key="11">
    <source>
        <dbReference type="Proteomes" id="UP000886845"/>
    </source>
</evidence>
<dbReference type="GO" id="GO:0005829">
    <property type="term" value="C:cytosol"/>
    <property type="evidence" value="ECO:0007669"/>
    <property type="project" value="TreeGrafter"/>
</dbReference>
<accession>A0A9D1NPR1</accession>
<dbReference type="GO" id="GO:0009097">
    <property type="term" value="P:isoleucine biosynthetic process"/>
    <property type="evidence" value="ECO:0007669"/>
    <property type="project" value="UniProtKB-UniRule"/>
</dbReference>
<comment type="subunit">
    <text evidence="4 8">Dimer of large and small chains.</text>
</comment>
<dbReference type="InterPro" id="IPR054480">
    <property type="entry name" value="AHAS_small-like_ACT"/>
</dbReference>
<dbReference type="FunFam" id="3.30.70.260:FF:000001">
    <property type="entry name" value="Acetolactate synthase, small subunit"/>
    <property type="match status" value="1"/>
</dbReference>
<keyword evidence="6 8" id="KW-0100">Branched-chain amino acid biosynthesis</keyword>
<evidence type="ECO:0000256" key="1">
    <source>
        <dbReference type="ARBA" id="ARBA00004974"/>
    </source>
</evidence>
<dbReference type="Pfam" id="PF10369">
    <property type="entry name" value="ALS_ss_C"/>
    <property type="match status" value="1"/>
</dbReference>
<evidence type="ECO:0000256" key="4">
    <source>
        <dbReference type="ARBA" id="ARBA00011744"/>
    </source>
</evidence>
<dbReference type="SUPFAM" id="SSF55021">
    <property type="entry name" value="ACT-like"/>
    <property type="match status" value="2"/>
</dbReference>
<evidence type="ECO:0000256" key="2">
    <source>
        <dbReference type="ARBA" id="ARBA00005025"/>
    </source>
</evidence>
<dbReference type="NCBIfam" id="NF008864">
    <property type="entry name" value="PRK11895.1"/>
    <property type="match status" value="1"/>
</dbReference>
<evidence type="ECO:0000313" key="10">
    <source>
        <dbReference type="EMBL" id="HIV09845.1"/>
    </source>
</evidence>
<dbReference type="InterPro" id="IPR027271">
    <property type="entry name" value="Acetolactate_synth/TF_NikR_C"/>
</dbReference>